<accession>A0A2S6IC37</accession>
<comment type="caution">
    <text evidence="1">The sequence shown here is derived from an EMBL/GenBank/DDBJ whole genome shotgun (WGS) entry which is preliminary data.</text>
</comment>
<dbReference type="AlphaFoldDB" id="A0A2S6IC37"/>
<name>A0A2S6IC37_9ACTN</name>
<organism evidence="1 2">
    <name type="scientific">Kineococcus xinjiangensis</name>
    <dbReference type="NCBI Taxonomy" id="512762"/>
    <lineage>
        <taxon>Bacteria</taxon>
        <taxon>Bacillati</taxon>
        <taxon>Actinomycetota</taxon>
        <taxon>Actinomycetes</taxon>
        <taxon>Kineosporiales</taxon>
        <taxon>Kineosporiaceae</taxon>
        <taxon>Kineococcus</taxon>
    </lineage>
</organism>
<evidence type="ECO:0000313" key="2">
    <source>
        <dbReference type="Proteomes" id="UP000239485"/>
    </source>
</evidence>
<evidence type="ECO:0008006" key="3">
    <source>
        <dbReference type="Google" id="ProtNLM"/>
    </source>
</evidence>
<dbReference type="Proteomes" id="UP000239485">
    <property type="component" value="Unassembled WGS sequence"/>
</dbReference>
<proteinExistence type="predicted"/>
<evidence type="ECO:0000313" key="1">
    <source>
        <dbReference type="EMBL" id="PPK90217.1"/>
    </source>
</evidence>
<protein>
    <recommendedName>
        <fullName evidence="3">DUF4192 family protein</fullName>
    </recommendedName>
</protein>
<gene>
    <name evidence="1" type="ORF">CLV92_12513</name>
</gene>
<keyword evidence="2" id="KW-1185">Reference proteome</keyword>
<sequence>MDVLTASATPVDDIERSQAAWHRWLFDGDDAVTMQELRAAAYHRASRDALLVMAQRGSWAESWRWSGQSLWTADTRTAVAASHRQPDLDLAGRIIDGFARIADDAAMPTVERANAHAAIAFLSWVCDDPAMAEAVALDALALNPAQRLAIILTDTLAHGLVPLWKGKRRG</sequence>
<dbReference type="RefSeq" id="WP_104435886.1">
    <property type="nucleotide sequence ID" value="NZ_PTJD01000025.1"/>
</dbReference>
<dbReference type="OrthoDB" id="3512096at2"/>
<dbReference type="EMBL" id="PTJD01000025">
    <property type="protein sequence ID" value="PPK90217.1"/>
    <property type="molecule type" value="Genomic_DNA"/>
</dbReference>
<reference evidence="1 2" key="1">
    <citation type="submission" date="2018-02" db="EMBL/GenBank/DDBJ databases">
        <title>Genomic Encyclopedia of Archaeal and Bacterial Type Strains, Phase II (KMG-II): from individual species to whole genera.</title>
        <authorList>
            <person name="Goeker M."/>
        </authorList>
    </citation>
    <scope>NUCLEOTIDE SEQUENCE [LARGE SCALE GENOMIC DNA]</scope>
    <source>
        <strain evidence="1 2">DSM 22857</strain>
    </source>
</reference>